<reference evidence="1" key="1">
    <citation type="submission" date="2022-01" db="EMBL/GenBank/DDBJ databases">
        <title>Gordonia xiamenensis sp. nov., isolated from surface seawater in Xiamen.</title>
        <authorList>
            <person name="He Y.F."/>
        </authorList>
    </citation>
    <scope>NUCLEOTIDE SEQUENCE</scope>
    <source>
        <strain evidence="1">GW1C4-4</strain>
    </source>
</reference>
<dbReference type="Proteomes" id="UP001108089">
    <property type="component" value="Unassembled WGS sequence"/>
</dbReference>
<dbReference type="EMBL" id="JAKGCU010000016">
    <property type="protein sequence ID" value="MCF3939920.1"/>
    <property type="molecule type" value="Genomic_DNA"/>
</dbReference>
<sequence length="145" mass="16699">MKYLMWFSRYGSTEVREEYDITDCYDLELMRYEADTAVVDQYGVLCEVEEITFDGVGRVIPLDEWEQGLKAYKAKMEQERTQSEVNNPRPKPYGEVLVYPPYRSVASWVSVSTAYNRIGLAVQAEQWASQIGDARVKTRVFGGNT</sequence>
<dbReference type="RefSeq" id="WP_235724646.1">
    <property type="nucleotide sequence ID" value="NZ_JAKGCU010000016.1"/>
</dbReference>
<evidence type="ECO:0000313" key="1">
    <source>
        <dbReference type="EMBL" id="MCF3939920.1"/>
    </source>
</evidence>
<gene>
    <name evidence="1" type="ORF">L1892_16205</name>
</gene>
<proteinExistence type="predicted"/>
<comment type="caution">
    <text evidence="1">The sequence shown here is derived from an EMBL/GenBank/DDBJ whole genome shotgun (WGS) entry which is preliminary data.</text>
</comment>
<organism evidence="1 2">
    <name type="scientific">Gordonia tangerina</name>
    <dbReference type="NCBI Taxonomy" id="2911060"/>
    <lineage>
        <taxon>Bacteria</taxon>
        <taxon>Bacillati</taxon>
        <taxon>Actinomycetota</taxon>
        <taxon>Actinomycetes</taxon>
        <taxon>Mycobacteriales</taxon>
        <taxon>Gordoniaceae</taxon>
        <taxon>Gordonia</taxon>
    </lineage>
</organism>
<protein>
    <submittedName>
        <fullName evidence="1">Uncharacterized protein</fullName>
    </submittedName>
</protein>
<evidence type="ECO:0000313" key="2">
    <source>
        <dbReference type="Proteomes" id="UP001108089"/>
    </source>
</evidence>
<name>A0ABS9DL06_9ACTN</name>
<keyword evidence="2" id="KW-1185">Reference proteome</keyword>
<accession>A0ABS9DL06</accession>